<sequence>MLRANANWNDTDTDLGGTSGIVESSMGRHKRKRFTPNLSVSVLDSSQACRTNTNNVGISELSRDNIQDVHEISNNVVPEMAPGDTNTVAQLEEHVDTQTTNIMSSRVQLKSDRQHFSNACDIPVVETLKGPPPVWPSPQTRKHTTQTQLDQGKIKKSITPTGTRLFFGADTSSRDDCTSCGSREPPHTDVHGTYCSGCGHSQTAAASGPLVHSYDEVSSGWGHHAFHTDKRMVYGHVAWKQRCELDESRFITAIMSLLACTKESGRKTNIERAVDFLAYVRRLQQSAAVAFKAHTNSTNSPAMELEGQGVESNVDNSVNMQRGVRFKKRLHVDRRKEFVTACVYISLLNDQKPVTMQMITIASGLPLHKVGAAYKRVLQLFKSTSSTRPGAGTPTLHLKAGERSSGRDSSGGNETQRDETVRSDHSEMSEAIGVSQTSDSSVHEQIAIVGSGGVGMCVQKAPIESLVEGRISELHRNQVFYKLRFEGGDRIDEEAYTHAEKVSALFRKIEHSAKMFIALARVSGVSERRRVNSVLTVALAMAVYAEVQRQEICSTGSKYRSLDMDTTAFLGGYTSSEVDQRACGNLSKLTYYQVLELVSAGSDEMVASRKSMDQRALKITSREMHGVLLKFNNETAVAESVSGDVDCGKKTASACTPGGNSIAEEIGEAMDKNKHACAGTSVAKSATDLLRTTMGVSHKEATPALKKSRTGNAATFGRPRALTSAEVRKKAAMLTERYLRYMLDR</sequence>
<feature type="region of interest" description="Disordered" evidence="1">
    <location>
        <begin position="384"/>
        <end position="439"/>
    </location>
</feature>
<dbReference type="GeneID" id="25906522"/>
<name>A0A0L0FYG9_9EUKA</name>
<evidence type="ECO:0000313" key="2">
    <source>
        <dbReference type="EMBL" id="KNC81664.1"/>
    </source>
</evidence>
<keyword evidence="3" id="KW-1185">Reference proteome</keyword>
<accession>A0A0L0FYG9</accession>
<gene>
    <name evidence="2" type="ORF">SARC_06018</name>
</gene>
<feature type="compositionally biased region" description="Polar residues" evidence="1">
    <location>
        <begin position="1"/>
        <end position="10"/>
    </location>
</feature>
<dbReference type="EMBL" id="KQ242009">
    <property type="protein sequence ID" value="KNC81664.1"/>
    <property type="molecule type" value="Genomic_DNA"/>
</dbReference>
<feature type="region of interest" description="Disordered" evidence="1">
    <location>
        <begin position="1"/>
        <end position="28"/>
    </location>
</feature>
<protein>
    <submittedName>
        <fullName evidence="2">Uncharacterized protein</fullName>
    </submittedName>
</protein>
<reference evidence="2 3" key="1">
    <citation type="submission" date="2011-02" db="EMBL/GenBank/DDBJ databases">
        <title>The Genome Sequence of Sphaeroforma arctica JP610.</title>
        <authorList>
            <consortium name="The Broad Institute Genome Sequencing Platform"/>
            <person name="Russ C."/>
            <person name="Cuomo C."/>
            <person name="Young S.K."/>
            <person name="Zeng Q."/>
            <person name="Gargeya S."/>
            <person name="Alvarado L."/>
            <person name="Berlin A."/>
            <person name="Chapman S.B."/>
            <person name="Chen Z."/>
            <person name="Freedman E."/>
            <person name="Gellesch M."/>
            <person name="Goldberg J."/>
            <person name="Griggs A."/>
            <person name="Gujja S."/>
            <person name="Heilman E."/>
            <person name="Heiman D."/>
            <person name="Howarth C."/>
            <person name="Mehta T."/>
            <person name="Neiman D."/>
            <person name="Pearson M."/>
            <person name="Roberts A."/>
            <person name="Saif S."/>
            <person name="Shea T."/>
            <person name="Shenoy N."/>
            <person name="Sisk P."/>
            <person name="Stolte C."/>
            <person name="Sykes S."/>
            <person name="White J."/>
            <person name="Yandava C."/>
            <person name="Burger G."/>
            <person name="Gray M.W."/>
            <person name="Holland P.W.H."/>
            <person name="King N."/>
            <person name="Lang F.B.F."/>
            <person name="Roger A.J."/>
            <person name="Ruiz-Trillo I."/>
            <person name="Haas B."/>
            <person name="Nusbaum C."/>
            <person name="Birren B."/>
        </authorList>
    </citation>
    <scope>NUCLEOTIDE SEQUENCE [LARGE SCALE GENOMIC DNA]</scope>
    <source>
        <strain evidence="2 3">JP610</strain>
    </source>
</reference>
<organism evidence="2 3">
    <name type="scientific">Sphaeroforma arctica JP610</name>
    <dbReference type="NCBI Taxonomy" id="667725"/>
    <lineage>
        <taxon>Eukaryota</taxon>
        <taxon>Ichthyosporea</taxon>
        <taxon>Ichthyophonida</taxon>
        <taxon>Sphaeroforma</taxon>
    </lineage>
</organism>
<dbReference type="AlphaFoldDB" id="A0A0L0FYG9"/>
<dbReference type="RefSeq" id="XP_014155566.1">
    <property type="nucleotide sequence ID" value="XM_014300091.1"/>
</dbReference>
<evidence type="ECO:0000313" key="3">
    <source>
        <dbReference type="Proteomes" id="UP000054560"/>
    </source>
</evidence>
<feature type="compositionally biased region" description="Basic and acidic residues" evidence="1">
    <location>
        <begin position="415"/>
        <end position="428"/>
    </location>
</feature>
<evidence type="ECO:0000256" key="1">
    <source>
        <dbReference type="SAM" id="MobiDB-lite"/>
    </source>
</evidence>
<proteinExistence type="predicted"/>
<dbReference type="Proteomes" id="UP000054560">
    <property type="component" value="Unassembled WGS sequence"/>
</dbReference>